<reference evidence="1 2" key="1">
    <citation type="submission" date="2016-10" db="EMBL/GenBank/DDBJ databases">
        <authorList>
            <person name="de Groot N.N."/>
        </authorList>
    </citation>
    <scope>NUCLEOTIDE SEQUENCE [LARGE SCALE GENOMIC DNA]</scope>
    <source>
        <strain evidence="1 2">DSM 25186</strain>
    </source>
</reference>
<evidence type="ECO:0000313" key="2">
    <source>
        <dbReference type="Proteomes" id="UP000198510"/>
    </source>
</evidence>
<dbReference type="STRING" id="1075417.SAMN05421823_11730"/>
<protein>
    <recommendedName>
        <fullName evidence="3">tRNA_anti-like</fullName>
    </recommendedName>
</protein>
<sequence>MYFMNETWVSNLKMRRITTTLVLTLLSVTGFCQSLETITSKIADRICDCIKDDVSSYSEIKPEFDRCYDQEFYQIFSLVDSTEHKLLTQQGALEKVKNGIIPALNSNCAKIRAVLQAEVETSVADASKGNSTPCPTNFEGKDVRKIKKLKGEIVAFNGLVSKVHAVHGNKPYYQVRLEGGNTLWVASLVNSEYEKEGNVVRLLGYVSEMEEGDTANEYNKTGFHILAFCVIDMDSKQMAMMPGAELQVKEWMSGTVPVGKK</sequence>
<dbReference type="EMBL" id="FNFO01000017">
    <property type="protein sequence ID" value="SDM61666.1"/>
    <property type="molecule type" value="Genomic_DNA"/>
</dbReference>
<evidence type="ECO:0000313" key="1">
    <source>
        <dbReference type="EMBL" id="SDM61666.1"/>
    </source>
</evidence>
<proteinExistence type="predicted"/>
<dbReference type="AlphaFoldDB" id="A0A1G9UP69"/>
<accession>A0A1G9UP69</accession>
<name>A0A1G9UP69_9BACT</name>
<dbReference type="Proteomes" id="UP000198510">
    <property type="component" value="Unassembled WGS sequence"/>
</dbReference>
<gene>
    <name evidence="1" type="ORF">SAMN05421823_11730</name>
</gene>
<keyword evidence="2" id="KW-1185">Reference proteome</keyword>
<evidence type="ECO:0008006" key="3">
    <source>
        <dbReference type="Google" id="ProtNLM"/>
    </source>
</evidence>
<organism evidence="1 2">
    <name type="scientific">Catalinimonas alkaloidigena</name>
    <dbReference type="NCBI Taxonomy" id="1075417"/>
    <lineage>
        <taxon>Bacteria</taxon>
        <taxon>Pseudomonadati</taxon>
        <taxon>Bacteroidota</taxon>
        <taxon>Cytophagia</taxon>
        <taxon>Cytophagales</taxon>
        <taxon>Catalimonadaceae</taxon>
        <taxon>Catalinimonas</taxon>
    </lineage>
</organism>